<keyword evidence="7" id="KW-1185">Reference proteome</keyword>
<dbReference type="InterPro" id="IPR016162">
    <property type="entry name" value="Ald_DH_N"/>
</dbReference>
<gene>
    <name evidence="6" type="ORF">GORHZ_069_00290</name>
</gene>
<evidence type="ECO:0000256" key="1">
    <source>
        <dbReference type="ARBA" id="ARBA00009986"/>
    </source>
</evidence>
<dbReference type="PROSITE" id="PS00687">
    <property type="entry name" value="ALDEHYDE_DEHYDR_GLU"/>
    <property type="match status" value="1"/>
</dbReference>
<dbReference type="Gene3D" id="3.40.605.10">
    <property type="entry name" value="Aldehyde Dehydrogenase, Chain A, domain 1"/>
    <property type="match status" value="1"/>
</dbReference>
<dbReference type="FunFam" id="3.40.605.10:FF:000026">
    <property type="entry name" value="Aldehyde dehydrogenase, putative"/>
    <property type="match status" value="1"/>
</dbReference>
<organism evidence="6 7">
    <name type="scientific">Gordonia rhizosphera NBRC 16068</name>
    <dbReference type="NCBI Taxonomy" id="1108045"/>
    <lineage>
        <taxon>Bacteria</taxon>
        <taxon>Bacillati</taxon>
        <taxon>Actinomycetota</taxon>
        <taxon>Actinomycetes</taxon>
        <taxon>Mycobacteriales</taxon>
        <taxon>Gordoniaceae</taxon>
        <taxon>Gordonia</taxon>
    </lineage>
</organism>
<dbReference type="EMBL" id="BAHC01000069">
    <property type="protein sequence ID" value="GAB89650.1"/>
    <property type="molecule type" value="Genomic_DNA"/>
</dbReference>
<dbReference type="Pfam" id="PF00171">
    <property type="entry name" value="Aldedh"/>
    <property type="match status" value="1"/>
</dbReference>
<evidence type="ECO:0000256" key="2">
    <source>
        <dbReference type="ARBA" id="ARBA00023002"/>
    </source>
</evidence>
<feature type="domain" description="Aldehyde dehydrogenase" evidence="5">
    <location>
        <begin position="30"/>
        <end position="489"/>
    </location>
</feature>
<dbReference type="CDD" id="cd07089">
    <property type="entry name" value="ALDH_CddD-AldA-like"/>
    <property type="match status" value="1"/>
</dbReference>
<feature type="active site" evidence="3">
    <location>
        <position position="268"/>
    </location>
</feature>
<dbReference type="AlphaFoldDB" id="K6VRV1"/>
<dbReference type="Gene3D" id="3.40.309.10">
    <property type="entry name" value="Aldehyde Dehydrogenase, Chain A, domain 2"/>
    <property type="match status" value="1"/>
</dbReference>
<dbReference type="eggNOG" id="COG1012">
    <property type="taxonomic scope" value="Bacteria"/>
</dbReference>
<evidence type="ECO:0000313" key="6">
    <source>
        <dbReference type="EMBL" id="GAB89650.1"/>
    </source>
</evidence>
<dbReference type="Proteomes" id="UP000008363">
    <property type="component" value="Unassembled WGS sequence"/>
</dbReference>
<sequence>MTPAETDDGSGPGGGGITKRMLIGGVLVEKDRTFESVNPATGEVLGHAPDGDVADVEAAIAAARKAFDESGWATDKALRARCLGQLHSALTEHVEELRELTIADVGATRMLTHGNQLDAPIEIVRYYADLLPEVPLTEELDDVEIRGEMHRRWVEKEAAGVVSAIVAYNYPNQLALAKLAPALAAGCTVVLKAAPDTPLVTLALGELIAEHTDIPAGVVNVVSSSSVEAGKLMTTHPDVDVITFTGSTPVGKQIMAAASDSLKRVFLELGGKSALIVLDDADLATAAMFAAFTICSHAGQGCALTTRLVVPRAAHDQVVEMVGGMLDRVTLGDPSDMTTYMGPLISERQRDKVDGMVKRAVEAGARLVRGGKRVDPGFFYTPTLLADVDPDSEIAQEEVFGPVLAVIPHDGDDHAVEIANNSRYGLSGGVLTADEERGIAIGRRIRTGTFSINGGNYFTPDMPFGGYKESGIGRELGMPGLEEFLELKAFAVKVSS</sequence>
<evidence type="ECO:0000313" key="7">
    <source>
        <dbReference type="Proteomes" id="UP000008363"/>
    </source>
</evidence>
<comment type="caution">
    <text evidence="6">The sequence shown here is derived from an EMBL/GenBank/DDBJ whole genome shotgun (WGS) entry which is preliminary data.</text>
</comment>
<dbReference type="InterPro" id="IPR015590">
    <property type="entry name" value="Aldehyde_DH_dom"/>
</dbReference>
<name>K6VRV1_9ACTN</name>
<comment type="similarity">
    <text evidence="1 4">Belongs to the aldehyde dehydrogenase family.</text>
</comment>
<keyword evidence="2 4" id="KW-0560">Oxidoreductase</keyword>
<dbReference type="STRING" id="1108045.GORHZ_069_00290"/>
<dbReference type="InterPro" id="IPR016163">
    <property type="entry name" value="Ald_DH_C"/>
</dbReference>
<accession>K6VRV1</accession>
<dbReference type="InterPro" id="IPR029510">
    <property type="entry name" value="Ald_DH_CS_GLU"/>
</dbReference>
<evidence type="ECO:0000256" key="3">
    <source>
        <dbReference type="PROSITE-ProRule" id="PRU10007"/>
    </source>
</evidence>
<evidence type="ECO:0000259" key="5">
    <source>
        <dbReference type="Pfam" id="PF00171"/>
    </source>
</evidence>
<dbReference type="InterPro" id="IPR016161">
    <property type="entry name" value="Ald_DH/histidinol_DH"/>
</dbReference>
<dbReference type="GO" id="GO:0016620">
    <property type="term" value="F:oxidoreductase activity, acting on the aldehyde or oxo group of donors, NAD or NADP as acceptor"/>
    <property type="evidence" value="ECO:0007669"/>
    <property type="project" value="InterPro"/>
</dbReference>
<dbReference type="PANTHER" id="PTHR42804">
    <property type="entry name" value="ALDEHYDE DEHYDROGENASE"/>
    <property type="match status" value="1"/>
</dbReference>
<evidence type="ECO:0000256" key="4">
    <source>
        <dbReference type="RuleBase" id="RU003345"/>
    </source>
</evidence>
<dbReference type="SUPFAM" id="SSF53720">
    <property type="entry name" value="ALDH-like"/>
    <property type="match status" value="1"/>
</dbReference>
<proteinExistence type="inferred from homology"/>
<dbReference type="PANTHER" id="PTHR42804:SF1">
    <property type="entry name" value="ALDEHYDE DEHYDROGENASE-RELATED"/>
    <property type="match status" value="1"/>
</dbReference>
<dbReference type="FunFam" id="3.40.605.10:FF:000007">
    <property type="entry name" value="NAD/NADP-dependent betaine aldehyde dehydrogenase"/>
    <property type="match status" value="1"/>
</dbReference>
<protein>
    <submittedName>
        <fullName evidence="6">Putative aldehyde dehydrogenase</fullName>
    </submittedName>
</protein>
<reference evidence="6 7" key="1">
    <citation type="submission" date="2012-08" db="EMBL/GenBank/DDBJ databases">
        <title>Whole genome shotgun sequence of Gordonia rhizosphera NBRC 16068.</title>
        <authorList>
            <person name="Takarada H."/>
            <person name="Isaki S."/>
            <person name="Hosoyama A."/>
            <person name="Tsuchikane K."/>
            <person name="Katsumata H."/>
            <person name="Baba S."/>
            <person name="Ohji S."/>
            <person name="Yamazaki S."/>
            <person name="Fujita N."/>
        </authorList>
    </citation>
    <scope>NUCLEOTIDE SEQUENCE [LARGE SCALE GENOMIC DNA]</scope>
    <source>
        <strain evidence="6 7">NBRC 16068</strain>
    </source>
</reference>